<accession>A0A3P3XSL6</accession>
<evidence type="ECO:0000256" key="2">
    <source>
        <dbReference type="ARBA" id="ARBA00001947"/>
    </source>
</evidence>
<dbReference type="InterPro" id="IPR020476">
    <property type="entry name" value="Nudix_hydrolase"/>
</dbReference>
<evidence type="ECO:0000256" key="9">
    <source>
        <dbReference type="ARBA" id="ARBA00023679"/>
    </source>
</evidence>
<evidence type="ECO:0000259" key="11">
    <source>
        <dbReference type="PROSITE" id="PS51462"/>
    </source>
</evidence>
<dbReference type="GO" id="GO:0006742">
    <property type="term" value="P:NADP+ catabolic process"/>
    <property type="evidence" value="ECO:0007669"/>
    <property type="project" value="TreeGrafter"/>
</dbReference>
<keyword evidence="5" id="KW-0479">Metal-binding</keyword>
<dbReference type="InterPro" id="IPR049734">
    <property type="entry name" value="NudC-like_C"/>
</dbReference>
<organism evidence="12">
    <name type="scientific">uncultured spirochete</name>
    <dbReference type="NCBI Taxonomy" id="156406"/>
    <lineage>
        <taxon>Bacteria</taxon>
        <taxon>Pseudomonadati</taxon>
        <taxon>Spirochaetota</taxon>
        <taxon>Spirochaetia</taxon>
        <taxon>Spirochaetales</taxon>
        <taxon>environmental samples</taxon>
    </lineage>
</organism>
<reference evidence="12" key="1">
    <citation type="submission" date="2017-02" db="EMBL/GenBank/DDBJ databases">
        <authorList>
            <person name="Regsiter A."/>
            <person name="William W."/>
        </authorList>
    </citation>
    <scope>NUCLEOTIDE SEQUENCE</scope>
    <source>
        <strain evidence="12">BdmA 4</strain>
    </source>
</reference>
<comment type="catalytic activity">
    <reaction evidence="9">
        <text>a 5'-end NAD(+)-phospho-ribonucleoside in mRNA + H2O = a 5'-end phospho-adenosine-phospho-ribonucleoside in mRNA + beta-nicotinamide D-ribonucleotide + 2 H(+)</text>
        <dbReference type="Rhea" id="RHEA:60876"/>
        <dbReference type="Rhea" id="RHEA-COMP:15698"/>
        <dbReference type="Rhea" id="RHEA-COMP:15719"/>
        <dbReference type="ChEBI" id="CHEBI:14649"/>
        <dbReference type="ChEBI" id="CHEBI:15377"/>
        <dbReference type="ChEBI" id="CHEBI:15378"/>
        <dbReference type="ChEBI" id="CHEBI:144029"/>
        <dbReference type="ChEBI" id="CHEBI:144051"/>
    </reaction>
    <physiologicalReaction direction="left-to-right" evidence="9">
        <dbReference type="Rhea" id="RHEA:60877"/>
    </physiologicalReaction>
</comment>
<evidence type="ECO:0000256" key="3">
    <source>
        <dbReference type="ARBA" id="ARBA00009595"/>
    </source>
</evidence>
<comment type="similarity">
    <text evidence="3">Belongs to the Nudix hydrolase family. NudC subfamily.</text>
</comment>
<dbReference type="NCBIfam" id="NF001299">
    <property type="entry name" value="PRK00241.1"/>
    <property type="match status" value="1"/>
</dbReference>
<dbReference type="CDD" id="cd03429">
    <property type="entry name" value="NUDIX_NADH_pyrophosphatase_Nudt13"/>
    <property type="match status" value="1"/>
</dbReference>
<comment type="cofactor">
    <cofactor evidence="2">
        <name>Zn(2+)</name>
        <dbReference type="ChEBI" id="CHEBI:29105"/>
    </cofactor>
</comment>
<dbReference type="EC" id="3.6.1.22" evidence="4"/>
<dbReference type="GO" id="GO:0046872">
    <property type="term" value="F:metal ion binding"/>
    <property type="evidence" value="ECO:0007669"/>
    <property type="project" value="UniProtKB-KW"/>
</dbReference>
<dbReference type="PRINTS" id="PR00502">
    <property type="entry name" value="NUDIXFAMILY"/>
</dbReference>
<dbReference type="InterPro" id="IPR000086">
    <property type="entry name" value="NUDIX_hydrolase_dom"/>
</dbReference>
<dbReference type="GO" id="GO:0035529">
    <property type="term" value="F:NADH pyrophosphatase activity"/>
    <property type="evidence" value="ECO:0007669"/>
    <property type="project" value="TreeGrafter"/>
</dbReference>
<dbReference type="GO" id="GO:0005829">
    <property type="term" value="C:cytosol"/>
    <property type="evidence" value="ECO:0007669"/>
    <property type="project" value="TreeGrafter"/>
</dbReference>
<evidence type="ECO:0000313" key="12">
    <source>
        <dbReference type="EMBL" id="SLM19295.1"/>
    </source>
</evidence>
<dbReference type="Gene3D" id="3.90.79.20">
    <property type="match status" value="1"/>
</dbReference>
<gene>
    <name evidence="12" type="ORF">SPIRO4BDMA_50810</name>
</gene>
<evidence type="ECO:0000256" key="8">
    <source>
        <dbReference type="ARBA" id="ARBA00023027"/>
    </source>
</evidence>
<dbReference type="PROSITE" id="PS00893">
    <property type="entry name" value="NUDIX_BOX"/>
    <property type="match status" value="1"/>
</dbReference>
<evidence type="ECO:0000256" key="4">
    <source>
        <dbReference type="ARBA" id="ARBA00012381"/>
    </source>
</evidence>
<dbReference type="EMBL" id="FWDO01000005">
    <property type="protein sequence ID" value="SLM19295.1"/>
    <property type="molecule type" value="Genomic_DNA"/>
</dbReference>
<evidence type="ECO:0000256" key="7">
    <source>
        <dbReference type="ARBA" id="ARBA00022842"/>
    </source>
</evidence>
<dbReference type="SUPFAM" id="SSF55811">
    <property type="entry name" value="Nudix"/>
    <property type="match status" value="1"/>
</dbReference>
<dbReference type="PROSITE" id="PS51462">
    <property type="entry name" value="NUDIX"/>
    <property type="match status" value="1"/>
</dbReference>
<dbReference type="InterPro" id="IPR050241">
    <property type="entry name" value="NAD-cap_RNA_hydrolase_NudC"/>
</dbReference>
<evidence type="ECO:0000256" key="1">
    <source>
        <dbReference type="ARBA" id="ARBA00001946"/>
    </source>
</evidence>
<dbReference type="Pfam" id="PF00293">
    <property type="entry name" value="NUDIX"/>
    <property type="match status" value="1"/>
</dbReference>
<evidence type="ECO:0000256" key="10">
    <source>
        <dbReference type="RuleBase" id="RU003476"/>
    </source>
</evidence>
<dbReference type="InterPro" id="IPR020084">
    <property type="entry name" value="NUDIX_hydrolase_CS"/>
</dbReference>
<dbReference type="PANTHER" id="PTHR42904">
    <property type="entry name" value="NUDIX HYDROLASE, NUDC SUBFAMILY"/>
    <property type="match status" value="1"/>
</dbReference>
<dbReference type="Gene3D" id="3.90.79.10">
    <property type="entry name" value="Nucleoside Triphosphate Pyrophosphohydrolase"/>
    <property type="match status" value="1"/>
</dbReference>
<dbReference type="PANTHER" id="PTHR42904:SF6">
    <property type="entry name" value="NAD-CAPPED RNA HYDROLASE NUDT12"/>
    <property type="match status" value="1"/>
</dbReference>
<dbReference type="AlphaFoldDB" id="A0A3P3XSL6"/>
<name>A0A3P3XSL6_9SPIR</name>
<keyword evidence="7" id="KW-0460">Magnesium</keyword>
<evidence type="ECO:0000256" key="5">
    <source>
        <dbReference type="ARBA" id="ARBA00022723"/>
    </source>
</evidence>
<keyword evidence="8" id="KW-0520">NAD</keyword>
<dbReference type="GO" id="GO:0110153">
    <property type="term" value="F:RNA NAD-cap (NMN-forming) hydrolase activity"/>
    <property type="evidence" value="ECO:0007669"/>
    <property type="project" value="RHEA"/>
</dbReference>
<protein>
    <recommendedName>
        <fullName evidence="4">NAD(+) diphosphatase</fullName>
        <ecNumber evidence="4">3.6.1.22</ecNumber>
    </recommendedName>
</protein>
<sequence>MTSLPRRFAVFQGQDCLMPRHIAGHLQSSADGSAVSSLLPETVSWPASEIPLELFSGMPEGYSYSAFAFENIVYGAVLLKDDEAHFVESAGLKNGVRFPVRNLALNFSSRFGRFVLFAKAHAQWASVSRFCGACGSPLVDANGNDEVREPLDDHAHGARFCPRCKRIFFPRMSPAVIVLVRKDNAILLEHNVRFPGNRHSLIAGFVEIGETLEEAAVREIREEAGIEVKNLQYVRSQPWPFPDSLMLGFIADWASGEARPDGVEIDHLDWYTANNLPEMPMRGSIARYIIDTFAAGGFSAT</sequence>
<dbReference type="InterPro" id="IPR015797">
    <property type="entry name" value="NUDIX_hydrolase-like_dom_sf"/>
</dbReference>
<proteinExistence type="inferred from homology"/>
<dbReference type="GO" id="GO:0019677">
    <property type="term" value="P:NAD+ catabolic process"/>
    <property type="evidence" value="ECO:0007669"/>
    <property type="project" value="TreeGrafter"/>
</dbReference>
<keyword evidence="6 10" id="KW-0378">Hydrolase</keyword>
<comment type="cofactor">
    <cofactor evidence="1">
        <name>Mg(2+)</name>
        <dbReference type="ChEBI" id="CHEBI:18420"/>
    </cofactor>
</comment>
<evidence type="ECO:0000256" key="6">
    <source>
        <dbReference type="ARBA" id="ARBA00022801"/>
    </source>
</evidence>
<feature type="domain" description="Nudix hydrolase" evidence="11">
    <location>
        <begin position="170"/>
        <end position="293"/>
    </location>
</feature>